<dbReference type="SMART" id="SM00165">
    <property type="entry name" value="UBA"/>
    <property type="match status" value="1"/>
</dbReference>
<dbReference type="EMBL" id="JAGRRH010000026">
    <property type="protein sequence ID" value="KAG7341544.1"/>
    <property type="molecule type" value="Genomic_DNA"/>
</dbReference>
<sequence length="294" mass="31963">MSTVNNSDVFQLTAMGFSDSDAREALRITSGNMELAVNHLLSDVAGASSSAATTSTVAETTSLDLTTVIQGTTSQYTFSNVGRSACTCIALTAASMFLSKFDGSSSGDIQDVLSPEFLDRMITQGIETYQQILATSSNSTAVEHMSAEEVLQQQPNADLQIAAGGVRQGVLTHDRDYPLGLKALVEDILMESRESNEWICLLMTKTPETILICLPPPSLATESSFWLIDSHPRTQFGNTIESAYAFPHPSLQALLESLYAIFPTTDLGPDVPEMMAEMYNSFDLYPLQRRYPTN</sequence>
<dbReference type="AlphaFoldDB" id="A0A9K3KE05"/>
<protein>
    <submittedName>
        <fullName evidence="2">Ubiquitin-associated UBA domain protein</fullName>
    </submittedName>
</protein>
<reference evidence="2" key="1">
    <citation type="journal article" date="2021" name="Sci. Rep.">
        <title>Diploid genomic architecture of Nitzschia inconspicua, an elite biomass production diatom.</title>
        <authorList>
            <person name="Oliver A."/>
            <person name="Podell S."/>
            <person name="Pinowska A."/>
            <person name="Traller J.C."/>
            <person name="Smith S.R."/>
            <person name="McClure R."/>
            <person name="Beliaev A."/>
            <person name="Bohutskyi P."/>
            <person name="Hill E.A."/>
            <person name="Rabines A."/>
            <person name="Zheng H."/>
            <person name="Allen L.Z."/>
            <person name="Kuo A."/>
            <person name="Grigoriev I.V."/>
            <person name="Allen A.E."/>
            <person name="Hazlebeck D."/>
            <person name="Allen E.E."/>
        </authorList>
    </citation>
    <scope>NUCLEOTIDE SEQUENCE</scope>
    <source>
        <strain evidence="2">Hildebrandi</strain>
    </source>
</reference>
<feature type="domain" description="UBA" evidence="1">
    <location>
        <begin position="3"/>
        <end position="43"/>
    </location>
</feature>
<dbReference type="InterPro" id="IPR015940">
    <property type="entry name" value="UBA"/>
</dbReference>
<dbReference type="PROSITE" id="PS50030">
    <property type="entry name" value="UBA"/>
    <property type="match status" value="1"/>
</dbReference>
<organism evidence="2 3">
    <name type="scientific">Nitzschia inconspicua</name>
    <dbReference type="NCBI Taxonomy" id="303405"/>
    <lineage>
        <taxon>Eukaryota</taxon>
        <taxon>Sar</taxon>
        <taxon>Stramenopiles</taxon>
        <taxon>Ochrophyta</taxon>
        <taxon>Bacillariophyta</taxon>
        <taxon>Bacillariophyceae</taxon>
        <taxon>Bacillariophycidae</taxon>
        <taxon>Bacillariales</taxon>
        <taxon>Bacillariaceae</taxon>
        <taxon>Nitzschia</taxon>
    </lineage>
</organism>
<evidence type="ECO:0000259" key="1">
    <source>
        <dbReference type="PROSITE" id="PS50030"/>
    </source>
</evidence>
<proteinExistence type="predicted"/>
<evidence type="ECO:0000313" key="3">
    <source>
        <dbReference type="Proteomes" id="UP000693970"/>
    </source>
</evidence>
<comment type="caution">
    <text evidence="2">The sequence shown here is derived from an EMBL/GenBank/DDBJ whole genome shotgun (WGS) entry which is preliminary data.</text>
</comment>
<dbReference type="CDD" id="cd14291">
    <property type="entry name" value="UBA1_NUB1_like"/>
    <property type="match status" value="1"/>
</dbReference>
<keyword evidence="3" id="KW-1185">Reference proteome</keyword>
<accession>A0A9K3KE05</accession>
<gene>
    <name evidence="2" type="ORF">IV203_023496</name>
</gene>
<dbReference type="Proteomes" id="UP000693970">
    <property type="component" value="Unassembled WGS sequence"/>
</dbReference>
<evidence type="ECO:0000313" key="2">
    <source>
        <dbReference type="EMBL" id="KAG7341544.1"/>
    </source>
</evidence>
<dbReference type="OrthoDB" id="361536at2759"/>
<reference evidence="2" key="2">
    <citation type="submission" date="2021-04" db="EMBL/GenBank/DDBJ databases">
        <authorList>
            <person name="Podell S."/>
        </authorList>
    </citation>
    <scope>NUCLEOTIDE SEQUENCE</scope>
    <source>
        <strain evidence="2">Hildebrandi</strain>
    </source>
</reference>
<name>A0A9K3KE05_9STRA</name>
<dbReference type="Pfam" id="PF00627">
    <property type="entry name" value="UBA"/>
    <property type="match status" value="1"/>
</dbReference>